<dbReference type="SMART" id="SM01190">
    <property type="entry name" value="EMP24_GP25L"/>
    <property type="match status" value="1"/>
</dbReference>
<comment type="similarity">
    <text evidence="2 7">Belongs to the EMP24/GP25L family.</text>
</comment>
<sequence length="209" mass="22709">MAMGRSRPLWSTTLAFLLGLLFWVPHVQGLYFYIDPSSSTPKCFYEELPKGTLVVGHYSALQATSQTPSTYATNPDLSITVTVNEVFDNDHPVVNTKGSHTGKFTFSAADAGDHRICFAVSGAAIGGWLSGGQGNGAVKLTLDLAIGETNAIKTADEGRMGELAQKVRDLNQRLVDIRREQVFQRVSTSQTLNVKPSFVTSQKARMLVL</sequence>
<feature type="domain" description="GOLD" evidence="9">
    <location>
        <begin position="41"/>
        <end position="144"/>
    </location>
</feature>
<name>A0AA43TQ95_9LECA</name>
<keyword evidence="6" id="KW-0472">Membrane</keyword>
<evidence type="ECO:0000256" key="2">
    <source>
        <dbReference type="ARBA" id="ARBA00007104"/>
    </source>
</evidence>
<dbReference type="AlphaFoldDB" id="A0AA43TQ95"/>
<evidence type="ECO:0000256" key="7">
    <source>
        <dbReference type="RuleBase" id="RU003827"/>
    </source>
</evidence>
<feature type="signal peptide" evidence="8">
    <location>
        <begin position="1"/>
        <end position="29"/>
    </location>
</feature>
<reference evidence="10" key="1">
    <citation type="journal article" date="2023" name="Genome Biol. Evol.">
        <title>First Whole Genome Sequence and Flow Cytometry Genome Size Data for the Lichen-Forming Fungus Ramalina farinacea (Ascomycota).</title>
        <authorList>
            <person name="Llewellyn T."/>
            <person name="Mian S."/>
            <person name="Hill R."/>
            <person name="Leitch I.J."/>
            <person name="Gaya E."/>
        </authorList>
    </citation>
    <scope>NUCLEOTIDE SEQUENCE</scope>
    <source>
        <strain evidence="10">LIQ254RAFAR</strain>
    </source>
</reference>
<accession>A0AA43TQ95</accession>
<evidence type="ECO:0000256" key="8">
    <source>
        <dbReference type="SAM" id="SignalP"/>
    </source>
</evidence>
<feature type="chain" id="PRO_5041411089" evidence="8">
    <location>
        <begin position="30"/>
        <end position="209"/>
    </location>
</feature>
<dbReference type="InterPro" id="IPR015720">
    <property type="entry name" value="Emp24-like"/>
</dbReference>
<evidence type="ECO:0000256" key="6">
    <source>
        <dbReference type="ARBA" id="ARBA00023136"/>
    </source>
</evidence>
<keyword evidence="11" id="KW-1185">Reference proteome</keyword>
<keyword evidence="3 7" id="KW-0812">Transmembrane</keyword>
<evidence type="ECO:0000256" key="1">
    <source>
        <dbReference type="ARBA" id="ARBA00004479"/>
    </source>
</evidence>
<dbReference type="EMBL" id="JAPUFD010000005">
    <property type="protein sequence ID" value="MDI1487336.1"/>
    <property type="molecule type" value="Genomic_DNA"/>
</dbReference>
<dbReference type="Proteomes" id="UP001161017">
    <property type="component" value="Unassembled WGS sequence"/>
</dbReference>
<evidence type="ECO:0000256" key="3">
    <source>
        <dbReference type="ARBA" id="ARBA00022692"/>
    </source>
</evidence>
<dbReference type="GO" id="GO:0016020">
    <property type="term" value="C:membrane"/>
    <property type="evidence" value="ECO:0007669"/>
    <property type="project" value="UniProtKB-SubCell"/>
</dbReference>
<keyword evidence="4 8" id="KW-0732">Signal</keyword>
<dbReference type="Pfam" id="PF01105">
    <property type="entry name" value="EMP24_GP25L"/>
    <property type="match status" value="1"/>
</dbReference>
<dbReference type="PANTHER" id="PTHR22811">
    <property type="entry name" value="TRANSMEMBRANE EMP24 DOMAIN-CONTAINING PROTEIN"/>
    <property type="match status" value="1"/>
</dbReference>
<keyword evidence="5" id="KW-1133">Transmembrane helix</keyword>
<comment type="caution">
    <text evidence="10">The sequence shown here is derived from an EMBL/GenBank/DDBJ whole genome shotgun (WGS) entry which is preliminary data.</text>
</comment>
<gene>
    <name evidence="10" type="primary">ERP1</name>
    <name evidence="10" type="ORF">OHK93_006605</name>
</gene>
<dbReference type="PROSITE" id="PS50866">
    <property type="entry name" value="GOLD"/>
    <property type="match status" value="1"/>
</dbReference>
<evidence type="ECO:0000256" key="5">
    <source>
        <dbReference type="ARBA" id="ARBA00022989"/>
    </source>
</evidence>
<evidence type="ECO:0000313" key="11">
    <source>
        <dbReference type="Proteomes" id="UP001161017"/>
    </source>
</evidence>
<organism evidence="10 11">
    <name type="scientific">Ramalina farinacea</name>
    <dbReference type="NCBI Taxonomy" id="258253"/>
    <lineage>
        <taxon>Eukaryota</taxon>
        <taxon>Fungi</taxon>
        <taxon>Dikarya</taxon>
        <taxon>Ascomycota</taxon>
        <taxon>Pezizomycotina</taxon>
        <taxon>Lecanoromycetes</taxon>
        <taxon>OSLEUM clade</taxon>
        <taxon>Lecanoromycetidae</taxon>
        <taxon>Lecanorales</taxon>
        <taxon>Lecanorineae</taxon>
        <taxon>Ramalinaceae</taxon>
        <taxon>Ramalina</taxon>
    </lineage>
</organism>
<comment type="subcellular location">
    <subcellularLocation>
        <location evidence="1 7">Membrane</location>
        <topology evidence="1 7">Single-pass type I membrane protein</topology>
    </subcellularLocation>
</comment>
<dbReference type="InterPro" id="IPR009038">
    <property type="entry name" value="GOLD_dom"/>
</dbReference>
<evidence type="ECO:0000259" key="9">
    <source>
        <dbReference type="PROSITE" id="PS50866"/>
    </source>
</evidence>
<evidence type="ECO:0000256" key="4">
    <source>
        <dbReference type="ARBA" id="ARBA00022729"/>
    </source>
</evidence>
<evidence type="ECO:0000313" key="10">
    <source>
        <dbReference type="EMBL" id="MDI1487336.1"/>
    </source>
</evidence>
<protein>
    <submittedName>
        <fullName evidence="10">Emp24p/erv25p- protein</fullName>
    </submittedName>
</protein>
<proteinExistence type="inferred from homology"/>